<dbReference type="InterPro" id="IPR038717">
    <property type="entry name" value="Tc1-like_DDE_dom"/>
</dbReference>
<reference evidence="2" key="1">
    <citation type="submission" date="2020-02" db="EMBL/GenBank/DDBJ databases">
        <authorList>
            <person name="Meier V. D."/>
        </authorList>
    </citation>
    <scope>NUCLEOTIDE SEQUENCE</scope>
    <source>
        <strain evidence="2">AVDCRST_MAG11</strain>
    </source>
</reference>
<dbReference type="GO" id="GO:0003676">
    <property type="term" value="F:nucleic acid binding"/>
    <property type="evidence" value="ECO:0007669"/>
    <property type="project" value="InterPro"/>
</dbReference>
<evidence type="ECO:0000259" key="1">
    <source>
        <dbReference type="Pfam" id="PF13358"/>
    </source>
</evidence>
<protein>
    <recommendedName>
        <fullName evidence="1">Tc1-like transposase DDE domain-containing protein</fullName>
    </recommendedName>
</protein>
<feature type="domain" description="Tc1-like transposase DDE" evidence="1">
    <location>
        <begin position="9"/>
        <end position="117"/>
    </location>
</feature>
<accession>A0A6J4MH33</accession>
<dbReference type="InterPro" id="IPR036397">
    <property type="entry name" value="RNaseH_sf"/>
</dbReference>
<organism evidence="2">
    <name type="scientific">uncultured Gemmatimonadaceae bacterium</name>
    <dbReference type="NCBI Taxonomy" id="246130"/>
    <lineage>
        <taxon>Bacteria</taxon>
        <taxon>Pseudomonadati</taxon>
        <taxon>Gemmatimonadota</taxon>
        <taxon>Gemmatimonadia</taxon>
        <taxon>Gemmatimonadales</taxon>
        <taxon>Gemmatimonadaceae</taxon>
        <taxon>environmental samples</taxon>
    </lineage>
</organism>
<proteinExistence type="predicted"/>
<gene>
    <name evidence="2" type="ORF">AVDCRST_MAG11-4013</name>
</gene>
<name>A0A6J4MH33_9BACT</name>
<dbReference type="EMBL" id="CADCTU010000857">
    <property type="protein sequence ID" value="CAA9359408.1"/>
    <property type="molecule type" value="Genomic_DNA"/>
</dbReference>
<dbReference type="AlphaFoldDB" id="A0A6J4MH33"/>
<sequence length="149" mass="16543">MRPVALGHHRFEWLHVTAFVQPATGEAVWFLSTGLGKPLFEALLAAFARQTGAGRERHVVLVLDNAGWHGPKGLAVPDGITLVFLPPYSPELQPAERLWPLVDEPVANKHFATLDDLDAVVAERCRRLDPAAIKPHTAFHWWPKPNQPS</sequence>
<dbReference type="Pfam" id="PF13358">
    <property type="entry name" value="DDE_3"/>
    <property type="match status" value="1"/>
</dbReference>
<dbReference type="Gene3D" id="3.30.420.10">
    <property type="entry name" value="Ribonuclease H-like superfamily/Ribonuclease H"/>
    <property type="match status" value="1"/>
</dbReference>
<evidence type="ECO:0000313" key="2">
    <source>
        <dbReference type="EMBL" id="CAA9359408.1"/>
    </source>
</evidence>